<dbReference type="STRING" id="442562.Rumeso_03495"/>
<dbReference type="RefSeq" id="WP_082484391.1">
    <property type="nucleotide sequence ID" value="NZ_KK088614.1"/>
</dbReference>
<dbReference type="Pfam" id="PF02927">
    <property type="entry name" value="CelD_N"/>
    <property type="match status" value="1"/>
</dbReference>
<dbReference type="PROSITE" id="PS51318">
    <property type="entry name" value="TAT"/>
    <property type="match status" value="1"/>
</dbReference>
<dbReference type="InterPro" id="IPR004197">
    <property type="entry name" value="Cellulase_Ig-like"/>
</dbReference>
<sequence>MPESLNPSAKSPARSLSRRAFLLAGVSGLGIAGGLGAFPGEPVPASAQSANALVGLSRLGPNGLQLVLTDGDVTLPPAVPLAEPPSSWHPDPFERLSSIVESNGMSGALSGNRNLHQPQVYFPWAVFRPNPDLGVFRGGTGPQEGDDPQRWSVASDGVPVGVRAVWRKSTPIRTVRTGPRTYASAVRHVVTLALDADLPERADVTLGLPGGLRLDGAIDPGSLSEVIHVCQAGYATSGPKKAYLGAWLGHDQDGRSATTDELLSPESHWQLRDFDTGLVVAEGRLSVAKAFDSPHQEGRNFNGCTIYEADFSSVGRSGRFRLEVPDLGSSFVFPVTSSPYEEVARLAARWYFHQRSGCEIRAPYGEGRVRPRNGHPADGLTVRQSDVRLGRTSEGFTRKASVFDALRDFEERRGDDQSLNDDAWGGWHDAGDWDRRIQHCEAVYAMAQIIELLPSARRIDLNIPESGKTFSDEAVQARKDASDRGDGSTILPDLIHEALWGLSIWRRTQGADGRIIGGVEYSLDGIQGSVSWNPVQTTYAYGAEEWSAYNFAMAAAKLGHVVRTVCGDSVLGGALVSEAAAAWDWAEGVARSNSSAEDEDAASQLFQARLAAAGPLYRATGRQDIRATFEESNPFAANAGGALRNNIAFQAWDYVLAEREGHPADDDLAASVARWSAGQLQREERMGQDYGLHASARFPWGVSWMRFGPGSNWPARRSWLQVLADEEVSSEVRECVLEGMWFGLGCNPSNVSFIQGVGSRVFGDPLLIDPTGNDPIPGHIVFGVAAGDLHDFERKAIQGTLYPADETHWPEYARIFESRRVIGCAEHGMKSNALEWLYASFAACEVLSEPNQL</sequence>
<evidence type="ECO:0000259" key="5">
    <source>
        <dbReference type="Pfam" id="PF02927"/>
    </source>
</evidence>
<dbReference type="GO" id="GO:0000272">
    <property type="term" value="P:polysaccharide catabolic process"/>
    <property type="evidence" value="ECO:0007669"/>
    <property type="project" value="UniProtKB-KW"/>
</dbReference>
<dbReference type="CDD" id="cd02850">
    <property type="entry name" value="E_set_Cellulase_N"/>
    <property type="match status" value="1"/>
</dbReference>
<dbReference type="Gene3D" id="1.50.10.10">
    <property type="match status" value="1"/>
</dbReference>
<reference evidence="6 7" key="1">
    <citation type="submission" date="2013-02" db="EMBL/GenBank/DDBJ databases">
        <authorList>
            <person name="Fiebig A."/>
            <person name="Goeker M."/>
            <person name="Klenk H.-P.P."/>
        </authorList>
    </citation>
    <scope>NUCLEOTIDE SEQUENCE [LARGE SCALE GENOMIC DNA]</scope>
    <source>
        <strain evidence="6 7">DSM 19309</strain>
    </source>
</reference>
<keyword evidence="6" id="KW-0378">Hydrolase</keyword>
<dbReference type="SUPFAM" id="SSF48208">
    <property type="entry name" value="Six-hairpin glycosidases"/>
    <property type="match status" value="1"/>
</dbReference>
<comment type="similarity">
    <text evidence="1">Belongs to the glycosyl hydrolase 9 (cellulase E) family.</text>
</comment>
<dbReference type="EMBL" id="AOSK01000098">
    <property type="protein sequence ID" value="EYD74934.1"/>
    <property type="molecule type" value="Genomic_DNA"/>
</dbReference>
<evidence type="ECO:0000256" key="2">
    <source>
        <dbReference type="ARBA" id="ARBA00023277"/>
    </source>
</evidence>
<dbReference type="InterPro" id="IPR013783">
    <property type="entry name" value="Ig-like_fold"/>
</dbReference>
<evidence type="ECO:0000256" key="3">
    <source>
        <dbReference type="ARBA" id="ARBA00023326"/>
    </source>
</evidence>
<feature type="domain" description="Cellulase Ig-like" evidence="5">
    <location>
        <begin position="225"/>
        <end position="328"/>
    </location>
</feature>
<feature type="domain" description="Glycoside hydrolase family 9" evidence="4">
    <location>
        <begin position="340"/>
        <end position="761"/>
    </location>
</feature>
<dbReference type="AlphaFoldDB" id="A0A017HMC8"/>
<keyword evidence="7" id="KW-1185">Reference proteome</keyword>
<dbReference type="GO" id="GO:0008810">
    <property type="term" value="F:cellulase activity"/>
    <property type="evidence" value="ECO:0007669"/>
    <property type="project" value="UniProtKB-EC"/>
</dbReference>
<name>A0A017HMC8_9RHOB</name>
<dbReference type="Pfam" id="PF00759">
    <property type="entry name" value="Glyco_hydro_9"/>
    <property type="match status" value="1"/>
</dbReference>
<dbReference type="OrthoDB" id="9808897at2"/>
<organism evidence="6 7">
    <name type="scientific">Rubellimicrobium mesophilum DSM 19309</name>
    <dbReference type="NCBI Taxonomy" id="442562"/>
    <lineage>
        <taxon>Bacteria</taxon>
        <taxon>Pseudomonadati</taxon>
        <taxon>Pseudomonadota</taxon>
        <taxon>Alphaproteobacteria</taxon>
        <taxon>Rhodobacterales</taxon>
        <taxon>Roseobacteraceae</taxon>
        <taxon>Rubellimicrobium</taxon>
    </lineage>
</organism>
<evidence type="ECO:0000313" key="7">
    <source>
        <dbReference type="Proteomes" id="UP000019666"/>
    </source>
</evidence>
<evidence type="ECO:0000256" key="1">
    <source>
        <dbReference type="ARBA" id="ARBA00007072"/>
    </source>
</evidence>
<protein>
    <submittedName>
        <fullName evidence="6">Endoglucanase D</fullName>
        <ecNumber evidence="6">3.2.1.4</ecNumber>
    </submittedName>
</protein>
<dbReference type="InterPro" id="IPR006311">
    <property type="entry name" value="TAT_signal"/>
</dbReference>
<dbReference type="InterPro" id="IPR001701">
    <property type="entry name" value="Glyco_hydro_9"/>
</dbReference>
<dbReference type="EC" id="3.2.1.4" evidence="6"/>
<dbReference type="Gene3D" id="2.60.40.10">
    <property type="entry name" value="Immunoglobulins"/>
    <property type="match status" value="1"/>
</dbReference>
<proteinExistence type="inferred from homology"/>
<dbReference type="InterPro" id="IPR008928">
    <property type="entry name" value="6-hairpin_glycosidase_sf"/>
</dbReference>
<evidence type="ECO:0000313" key="6">
    <source>
        <dbReference type="EMBL" id="EYD74934.1"/>
    </source>
</evidence>
<evidence type="ECO:0000259" key="4">
    <source>
        <dbReference type="Pfam" id="PF00759"/>
    </source>
</evidence>
<dbReference type="InterPro" id="IPR014756">
    <property type="entry name" value="Ig_E-set"/>
</dbReference>
<dbReference type="Proteomes" id="UP000019666">
    <property type="component" value="Unassembled WGS sequence"/>
</dbReference>
<accession>A0A017HMC8</accession>
<keyword evidence="2" id="KW-0119">Carbohydrate metabolism</keyword>
<gene>
    <name evidence="6" type="ORF">Rumeso_03495</name>
</gene>
<comment type="caution">
    <text evidence="6">The sequence shown here is derived from an EMBL/GenBank/DDBJ whole genome shotgun (WGS) entry which is preliminary data.</text>
</comment>
<dbReference type="InterPro" id="IPR012341">
    <property type="entry name" value="6hp_glycosidase-like_sf"/>
</dbReference>
<dbReference type="HOGENOM" id="CLU_334599_0_0_5"/>
<keyword evidence="3" id="KW-0624">Polysaccharide degradation</keyword>
<dbReference type="SUPFAM" id="SSF81296">
    <property type="entry name" value="E set domains"/>
    <property type="match status" value="1"/>
</dbReference>
<keyword evidence="6" id="KW-0326">Glycosidase</keyword>